<reference evidence="2 3" key="1">
    <citation type="submission" date="2019-06" db="EMBL/GenBank/DDBJ databases">
        <title>Sequencing the genomes of 1000 actinobacteria strains.</title>
        <authorList>
            <person name="Klenk H.-P."/>
        </authorList>
    </citation>
    <scope>NUCLEOTIDE SEQUENCE [LARGE SCALE GENOMIC DNA]</scope>
    <source>
        <strain evidence="2 3">DSM 18082</strain>
    </source>
</reference>
<dbReference type="EMBL" id="VFOQ01000001">
    <property type="protein sequence ID" value="TQL61123.1"/>
    <property type="molecule type" value="Genomic_DNA"/>
</dbReference>
<keyword evidence="3" id="KW-1185">Reference proteome</keyword>
<accession>A0A542ZL91</accession>
<evidence type="ECO:0000313" key="3">
    <source>
        <dbReference type="Proteomes" id="UP000319514"/>
    </source>
</evidence>
<feature type="transmembrane region" description="Helical" evidence="1">
    <location>
        <begin position="102"/>
        <end position="124"/>
    </location>
</feature>
<comment type="caution">
    <text evidence="2">The sequence shown here is derived from an EMBL/GenBank/DDBJ whole genome shotgun (WGS) entry which is preliminary data.</text>
</comment>
<keyword evidence="1" id="KW-0472">Membrane</keyword>
<dbReference type="AlphaFoldDB" id="A0A542ZL91"/>
<name>A0A542ZL91_9MICO</name>
<feature type="transmembrane region" description="Helical" evidence="1">
    <location>
        <begin position="64"/>
        <end position="82"/>
    </location>
</feature>
<keyword evidence="1" id="KW-1133">Transmembrane helix</keyword>
<protein>
    <submittedName>
        <fullName evidence="2">Uncharacterized protein</fullName>
    </submittedName>
</protein>
<evidence type="ECO:0000313" key="2">
    <source>
        <dbReference type="EMBL" id="TQL61123.1"/>
    </source>
</evidence>
<dbReference type="RefSeq" id="WP_343965311.1">
    <property type="nucleotide sequence ID" value="NZ_BAAAKX010000001.1"/>
</dbReference>
<proteinExistence type="predicted"/>
<evidence type="ECO:0000256" key="1">
    <source>
        <dbReference type="SAM" id="Phobius"/>
    </source>
</evidence>
<keyword evidence="1" id="KW-0812">Transmembrane</keyword>
<gene>
    <name evidence="2" type="ORF">FB474_2528</name>
</gene>
<dbReference type="Proteomes" id="UP000319514">
    <property type="component" value="Unassembled WGS sequence"/>
</dbReference>
<sequence length="149" mass="16018">MESVVGDAGAVTGIEMGVQGHKLLPYERRWIRRRVAKDPKTVGASGGPEAERVLRLASLANWMMLRNLALVVMVIAFAMAAITSAHGGPLEPSGTPMHAWEIAFTVAWWLLIAACLLFLILGIARRVQASRAARPTPGVDELPGQPKAD</sequence>
<organism evidence="2 3">
    <name type="scientific">Oryzihumus leptocrescens</name>
    <dbReference type="NCBI Taxonomy" id="297536"/>
    <lineage>
        <taxon>Bacteria</taxon>
        <taxon>Bacillati</taxon>
        <taxon>Actinomycetota</taxon>
        <taxon>Actinomycetes</taxon>
        <taxon>Micrococcales</taxon>
        <taxon>Intrasporangiaceae</taxon>
        <taxon>Oryzihumus</taxon>
    </lineage>
</organism>